<reference evidence="3" key="1">
    <citation type="journal article" date="2019" name="Int. J. Syst. Evol. Microbiol.">
        <title>The Global Catalogue of Microorganisms (GCM) 10K type strain sequencing project: providing services to taxonomists for standard genome sequencing and annotation.</title>
        <authorList>
            <consortium name="The Broad Institute Genomics Platform"/>
            <consortium name="The Broad Institute Genome Sequencing Center for Infectious Disease"/>
            <person name="Wu L."/>
            <person name="Ma J."/>
        </authorList>
    </citation>
    <scope>NUCLEOTIDE SEQUENCE [LARGE SCALE GENOMIC DNA]</scope>
    <source>
        <strain evidence="3">JCM 4602</strain>
    </source>
</reference>
<comment type="caution">
    <text evidence="2">The sequence shown here is derived from an EMBL/GenBank/DDBJ whole genome shotgun (WGS) entry which is preliminary data.</text>
</comment>
<protein>
    <submittedName>
        <fullName evidence="2">Uncharacterized protein</fullName>
    </submittedName>
</protein>
<dbReference type="Proteomes" id="UP000624183">
    <property type="component" value="Unassembled WGS sequence"/>
</dbReference>
<feature type="coiled-coil region" evidence="1">
    <location>
        <begin position="62"/>
        <end position="89"/>
    </location>
</feature>
<organism evidence="2 3">
    <name type="scientific">Streptomyces rubiginosohelvolus</name>
    <dbReference type="NCBI Taxonomy" id="67362"/>
    <lineage>
        <taxon>Bacteria</taxon>
        <taxon>Bacillati</taxon>
        <taxon>Actinomycetota</taxon>
        <taxon>Actinomycetes</taxon>
        <taxon>Kitasatosporales</taxon>
        <taxon>Streptomycetaceae</taxon>
        <taxon>Streptomyces</taxon>
    </lineage>
</organism>
<evidence type="ECO:0000313" key="3">
    <source>
        <dbReference type="Proteomes" id="UP000624183"/>
    </source>
</evidence>
<sequence length="248" mass="27364">MAKKDPEVREQLLQDAEALLTAKYGEGRGWIEPVRVMRTVRAAADAHRFDDAESAEVPAADVLAALTQLAEARAALDTLERDLTRAARRRGASWSDVADHLGLAGRTSAESRFVRLERDAASLHRDRYPERLRAERARDRAGDAWSRASERRLREALGGLSTFNDTWPELARTATSQMLSTWVRDLDGPGLAARLRILRVVLSRPVPDGAVASHPTPADELRLSALALLDEHVDARLSADLPAPRTDE</sequence>
<proteinExistence type="predicted"/>
<name>A0ABQ3CDN2_9ACTN</name>
<gene>
    <name evidence="2" type="ORF">GCM10010328_67630</name>
</gene>
<accession>A0ABQ3CDN2</accession>
<evidence type="ECO:0000256" key="1">
    <source>
        <dbReference type="SAM" id="Coils"/>
    </source>
</evidence>
<evidence type="ECO:0000313" key="2">
    <source>
        <dbReference type="EMBL" id="GGZ84002.1"/>
    </source>
</evidence>
<keyword evidence="1" id="KW-0175">Coiled coil</keyword>
<keyword evidence="3" id="KW-1185">Reference proteome</keyword>
<dbReference type="EMBL" id="BMUW01000040">
    <property type="protein sequence ID" value="GGZ84002.1"/>
    <property type="molecule type" value="Genomic_DNA"/>
</dbReference>